<dbReference type="AlphaFoldDB" id="A0AA38KSY1"/>
<evidence type="ECO:0000313" key="2">
    <source>
        <dbReference type="EMBL" id="KAJ3779877.1"/>
    </source>
</evidence>
<dbReference type="EMBL" id="MU794105">
    <property type="protein sequence ID" value="KAJ3779877.1"/>
    <property type="molecule type" value="Genomic_DNA"/>
</dbReference>
<gene>
    <name evidence="2" type="ORF">GGU10DRAFT_337650</name>
</gene>
<sequence length="535" mass="61044">MCRNLGSKEAKSNENEDVLVYQEEEATGILFAQGLECLAQGPYNRRGSAIPKTESAVVIWLHGNIHTDLQFVESGSKTFFYGSLLQGVGVIVRQTMKHEESGEWEYWAKNESGEDGSGWPELCLVSKERETVDGDLDMEKRWKIRRVEAEAADQHLKKGSITEQKDVKGLKEYKAKMGFSDGYGGPVPGPPNQGDKIRNGRKGFHIEGKMKDLAAFQHERHWCTDGGSGNVDEGGENLLVALHPPSTALSGILLQDRERDIRSRRHVQAIVVMVMVIVHLAQTIPAAQRNPTTSSYTNFEAYANSHSNKTQSSFYEFLIRRMQAGGCSSGIEPRERRIFRCWRMRRALWFYMHGTNLLLLDYHTIGIYLCTFDIPPGTPLTVILSLPKYRPQGAHKQRHRNKNPVPLTTDDVYATATGDLAIQLASLLHDFDTLESSRYKDDWRRAEKNWDKMGRRLTKGAGRELSIMVETKHKLRAQSEKNLHQWQEELREEFREAQAQREALKNALRVVETEMGGWPIFRLRWLMKRFESGKV</sequence>
<evidence type="ECO:0000313" key="3">
    <source>
        <dbReference type="Proteomes" id="UP001163798"/>
    </source>
</evidence>
<keyword evidence="1" id="KW-0175">Coiled coil</keyword>
<feature type="coiled-coil region" evidence="1">
    <location>
        <begin position="476"/>
        <end position="514"/>
    </location>
</feature>
<protein>
    <submittedName>
        <fullName evidence="2">Uncharacterized protein</fullName>
    </submittedName>
</protein>
<organism evidence="2 3">
    <name type="scientific">Lentinula aff. detonsa</name>
    <dbReference type="NCBI Taxonomy" id="2804958"/>
    <lineage>
        <taxon>Eukaryota</taxon>
        <taxon>Fungi</taxon>
        <taxon>Dikarya</taxon>
        <taxon>Basidiomycota</taxon>
        <taxon>Agaricomycotina</taxon>
        <taxon>Agaricomycetes</taxon>
        <taxon>Agaricomycetidae</taxon>
        <taxon>Agaricales</taxon>
        <taxon>Marasmiineae</taxon>
        <taxon>Omphalotaceae</taxon>
        <taxon>Lentinula</taxon>
    </lineage>
</organism>
<dbReference type="Proteomes" id="UP001163798">
    <property type="component" value="Unassembled WGS sequence"/>
</dbReference>
<accession>A0AA38KSY1</accession>
<proteinExistence type="predicted"/>
<reference evidence="2" key="1">
    <citation type="submission" date="2022-08" db="EMBL/GenBank/DDBJ databases">
        <authorList>
            <consortium name="DOE Joint Genome Institute"/>
            <person name="Min B."/>
            <person name="Riley R."/>
            <person name="Sierra-Patev S."/>
            <person name="Naranjo-Ortiz M."/>
            <person name="Looney B."/>
            <person name="Konkel Z."/>
            <person name="Slot J.C."/>
            <person name="Sakamoto Y."/>
            <person name="Steenwyk J.L."/>
            <person name="Rokas A."/>
            <person name="Carro J."/>
            <person name="Camarero S."/>
            <person name="Ferreira P."/>
            <person name="Molpeceres G."/>
            <person name="Ruiz-Duenas F.J."/>
            <person name="Serrano A."/>
            <person name="Henrissat B."/>
            <person name="Drula E."/>
            <person name="Hughes K.W."/>
            <person name="Mata J.L."/>
            <person name="Ishikawa N.K."/>
            <person name="Vargas-Isla R."/>
            <person name="Ushijima S."/>
            <person name="Smith C.A."/>
            <person name="Ahrendt S."/>
            <person name="Andreopoulos W."/>
            <person name="He G."/>
            <person name="Labutti K."/>
            <person name="Lipzen A."/>
            <person name="Ng V."/>
            <person name="Sandor L."/>
            <person name="Barry K."/>
            <person name="Martinez A.T."/>
            <person name="Xiao Y."/>
            <person name="Gibbons J.G."/>
            <person name="Terashima K."/>
            <person name="Hibbett D.S."/>
            <person name="Grigoriev I.V."/>
        </authorList>
    </citation>
    <scope>NUCLEOTIDE SEQUENCE</scope>
    <source>
        <strain evidence="2">TFB10291</strain>
    </source>
</reference>
<evidence type="ECO:0000256" key="1">
    <source>
        <dbReference type="SAM" id="Coils"/>
    </source>
</evidence>
<keyword evidence="3" id="KW-1185">Reference proteome</keyword>
<comment type="caution">
    <text evidence="2">The sequence shown here is derived from an EMBL/GenBank/DDBJ whole genome shotgun (WGS) entry which is preliminary data.</text>
</comment>
<name>A0AA38KSY1_9AGAR</name>